<dbReference type="GeneID" id="106120973"/>
<dbReference type="KEGG" id="pxu:106120973"/>
<proteinExistence type="predicted"/>
<dbReference type="RefSeq" id="XP_013171898.1">
    <property type="nucleotide sequence ID" value="XM_013316444.1"/>
</dbReference>
<reference evidence="1" key="1">
    <citation type="submission" date="2025-08" db="UniProtKB">
        <authorList>
            <consortium name="RefSeq"/>
        </authorList>
    </citation>
    <scope>IDENTIFICATION</scope>
</reference>
<dbReference type="Proteomes" id="UP000694872">
    <property type="component" value="Unplaced"/>
</dbReference>
<organism evidence="1">
    <name type="scientific">Papilio xuthus</name>
    <name type="common">Asian swallowtail butterfly</name>
    <dbReference type="NCBI Taxonomy" id="66420"/>
    <lineage>
        <taxon>Eukaryota</taxon>
        <taxon>Metazoa</taxon>
        <taxon>Ecdysozoa</taxon>
        <taxon>Arthropoda</taxon>
        <taxon>Hexapoda</taxon>
        <taxon>Insecta</taxon>
        <taxon>Pterygota</taxon>
        <taxon>Neoptera</taxon>
        <taxon>Endopterygota</taxon>
        <taxon>Lepidoptera</taxon>
        <taxon>Glossata</taxon>
        <taxon>Ditrysia</taxon>
        <taxon>Papilionoidea</taxon>
        <taxon>Papilionidae</taxon>
        <taxon>Papilioninae</taxon>
        <taxon>Papilio</taxon>
    </lineage>
</organism>
<gene>
    <name evidence="1" type="primary">LOC106120973</name>
</gene>
<name>A0AAJ6ZG38_PAPXU</name>
<protein>
    <submittedName>
        <fullName evidence="1">Uncharacterized protein LOC106120973</fullName>
    </submittedName>
</protein>
<evidence type="ECO:0000313" key="1">
    <source>
        <dbReference type="RefSeq" id="XP_013171898.1"/>
    </source>
</evidence>
<accession>A0AAJ6ZG38</accession>
<dbReference type="AlphaFoldDB" id="A0AAJ6ZG38"/>
<sequence>MLCSKVSGSKNQCCQMKCDKNGCVCIQTEGQSYVWLCIDDKKNIIKCEERKPECKYISTEGKSCICVCVGNDEDIKVCDDCQCIQTDEQSSDWLSLDDKNNIMKCDDYCSRIDSIKRQNNKSNNILTAGKYSIYVRVDDNEEIKLCGDSKTISKEKSDKEINKKKCANRGYVSLSRNKTIVYMCDANDKDSGKSSDECDCDESSSSQGSSSCNCVCIPCDGEENLCIGINVKGKIEVCDDCSCGQEDKPKTCDNKKCDKKNCVCIQTRGKAFVCVGIDDKGTIMCYSDCTCENDCKQGSSKSKSVFVPSGASCICVCLDDNRKVTPCFDCSCKEEENKEQNCEGCSCIHEESLPVLLFTDDTSNEVKKAILEDKSTNTSCADCLCDIPRCTSYKCICPPDTNTVTIVKKFADIGDSHDCNCPEPKGTNKSKCCKRK</sequence>